<dbReference type="CDD" id="cd00130">
    <property type="entry name" value="PAS"/>
    <property type="match status" value="2"/>
</dbReference>
<dbReference type="InterPro" id="IPR000014">
    <property type="entry name" value="PAS"/>
</dbReference>
<gene>
    <name evidence="9" type="ORF">HHU12_04535</name>
</gene>
<dbReference type="InterPro" id="IPR036890">
    <property type="entry name" value="HATPase_C_sf"/>
</dbReference>
<dbReference type="InterPro" id="IPR000700">
    <property type="entry name" value="PAS-assoc_C"/>
</dbReference>
<dbReference type="Gene3D" id="3.30.565.10">
    <property type="entry name" value="Histidine kinase-like ATPase, C-terminal domain"/>
    <property type="match status" value="1"/>
</dbReference>
<name>A0A7X9P0Z1_9BACT</name>
<evidence type="ECO:0000256" key="1">
    <source>
        <dbReference type="ARBA" id="ARBA00000085"/>
    </source>
</evidence>
<proteinExistence type="predicted"/>
<dbReference type="NCBIfam" id="TIGR00229">
    <property type="entry name" value="sensory_box"/>
    <property type="match status" value="2"/>
</dbReference>
<keyword evidence="10" id="KW-1185">Reference proteome</keyword>
<dbReference type="Gene3D" id="1.10.287.130">
    <property type="match status" value="1"/>
</dbReference>
<dbReference type="PROSITE" id="PS50113">
    <property type="entry name" value="PAC"/>
    <property type="match status" value="1"/>
</dbReference>
<evidence type="ECO:0000256" key="2">
    <source>
        <dbReference type="ARBA" id="ARBA00012438"/>
    </source>
</evidence>
<keyword evidence="4" id="KW-0808">Transferase</keyword>
<dbReference type="GO" id="GO:0000155">
    <property type="term" value="F:phosphorelay sensor kinase activity"/>
    <property type="evidence" value="ECO:0007669"/>
    <property type="project" value="InterPro"/>
</dbReference>
<dbReference type="InterPro" id="IPR003661">
    <property type="entry name" value="HisK_dim/P_dom"/>
</dbReference>
<dbReference type="SUPFAM" id="SSF55874">
    <property type="entry name" value="ATPase domain of HSP90 chaperone/DNA topoisomerase II/histidine kinase"/>
    <property type="match status" value="1"/>
</dbReference>
<dbReference type="PANTHER" id="PTHR43304:SF1">
    <property type="entry name" value="PAC DOMAIN-CONTAINING PROTEIN"/>
    <property type="match status" value="1"/>
</dbReference>
<dbReference type="Pfam" id="PF02518">
    <property type="entry name" value="HATPase_c"/>
    <property type="match status" value="1"/>
</dbReference>
<dbReference type="Pfam" id="PF08447">
    <property type="entry name" value="PAS_3"/>
    <property type="match status" value="1"/>
</dbReference>
<evidence type="ECO:0000256" key="3">
    <source>
        <dbReference type="ARBA" id="ARBA00022553"/>
    </source>
</evidence>
<evidence type="ECO:0000256" key="4">
    <source>
        <dbReference type="ARBA" id="ARBA00022679"/>
    </source>
</evidence>
<dbReference type="Pfam" id="PF00512">
    <property type="entry name" value="HisKA"/>
    <property type="match status" value="1"/>
</dbReference>
<comment type="caution">
    <text evidence="9">The sequence shown here is derived from an EMBL/GenBank/DDBJ whole genome shotgun (WGS) entry which is preliminary data.</text>
</comment>
<dbReference type="Gene3D" id="3.30.450.20">
    <property type="entry name" value="PAS domain"/>
    <property type="match status" value="2"/>
</dbReference>
<dbReference type="SMART" id="SM00387">
    <property type="entry name" value="HATPase_c"/>
    <property type="match status" value="1"/>
</dbReference>
<dbReference type="AlphaFoldDB" id="A0A7X9P0Z1"/>
<dbReference type="SMART" id="SM00388">
    <property type="entry name" value="HisKA"/>
    <property type="match status" value="1"/>
</dbReference>
<keyword evidence="3" id="KW-0597">Phosphoprotein</keyword>
<dbReference type="PRINTS" id="PR00344">
    <property type="entry name" value="BCTRLSENSOR"/>
</dbReference>
<dbReference type="PROSITE" id="PS50109">
    <property type="entry name" value="HIS_KIN"/>
    <property type="match status" value="1"/>
</dbReference>
<dbReference type="SMART" id="SM00091">
    <property type="entry name" value="PAS"/>
    <property type="match status" value="2"/>
</dbReference>
<dbReference type="InterPro" id="IPR052162">
    <property type="entry name" value="Sensor_kinase/Photoreceptor"/>
</dbReference>
<evidence type="ECO:0000259" key="8">
    <source>
        <dbReference type="PROSITE" id="PS50113"/>
    </source>
</evidence>
<dbReference type="SUPFAM" id="SSF47384">
    <property type="entry name" value="Homodimeric domain of signal transducing histidine kinase"/>
    <property type="match status" value="1"/>
</dbReference>
<evidence type="ECO:0000256" key="5">
    <source>
        <dbReference type="ARBA" id="ARBA00022777"/>
    </source>
</evidence>
<dbReference type="SMART" id="SM00086">
    <property type="entry name" value="PAC"/>
    <property type="match status" value="2"/>
</dbReference>
<dbReference type="SUPFAM" id="SSF55785">
    <property type="entry name" value="PYP-like sensor domain (PAS domain)"/>
    <property type="match status" value="2"/>
</dbReference>
<dbReference type="InterPro" id="IPR013655">
    <property type="entry name" value="PAS_fold_3"/>
</dbReference>
<comment type="catalytic activity">
    <reaction evidence="1">
        <text>ATP + protein L-histidine = ADP + protein N-phospho-L-histidine.</text>
        <dbReference type="EC" id="2.7.13.3"/>
    </reaction>
</comment>
<accession>A0A7X9P0Z1</accession>
<reference evidence="9 10" key="1">
    <citation type="submission" date="2020-04" db="EMBL/GenBank/DDBJ databases">
        <title>Flammeovirga sp. SR4, a novel species isolated from seawater.</title>
        <authorList>
            <person name="Wang X."/>
        </authorList>
    </citation>
    <scope>NUCLEOTIDE SEQUENCE [LARGE SCALE GENOMIC DNA]</scope>
    <source>
        <strain evidence="9 10">ATCC 23126</strain>
    </source>
</reference>
<dbReference type="InterPro" id="IPR036097">
    <property type="entry name" value="HisK_dim/P_sf"/>
</dbReference>
<dbReference type="InterPro" id="IPR005467">
    <property type="entry name" value="His_kinase_dom"/>
</dbReference>
<evidence type="ECO:0000259" key="6">
    <source>
        <dbReference type="PROSITE" id="PS50109"/>
    </source>
</evidence>
<sequence length="615" mass="71317">MESLLYFAQEYLESSYCVICKVGEYGDVYHCVSRYDQGKKVTMPSLEQIITKTIETKEMVIAQEDTHEIICLPIKNIQLNKVMGVLSFVQQKDTEYDFFAMEQVAIIGENLMDVLHQKNTTKVQLPVNNSFNLSFKPFFTDSYNLCCITDSDSGDYLFMNQSWERTLGYSIEELKAYNFSNWVHPDDINETIKVFQDVCDGKVIRSFINRYRTKWGDYKYLEWDATLDEDRRVIYAVARDITSQHENHEKLFFQSTILKAVQDSILVIDLEGKISYINDAVISLTGYPKNYLMGRPLDVILKGVDRSKTINVEVSDFLKDDNYIEFQIERRDGEHIWIEVRTSVLEDVYGDAIGFLGIIKDITHRKKYEDTLMKRNEELSKANKELDNFVYRVSHDLRAPITSALGLIELCMEASLEEVKEYLKLQQRSLVKLDDFIRDILNYSRNNRMELKPNRVEIKDLIDVTLEQYKFISNYKLVKITKEINIENHLYCDESRLAVILNNLISNAYKFTTLVPNPEIKVEVNVSPNDLVLVIEDNGIGIKNDHISKIFDMFYRATDVNNGSGLGLYIVREAVKRLGGEISVESILNEGTKFKITIPNLWSIFPKEIKEKATN</sequence>
<dbReference type="InterPro" id="IPR004358">
    <property type="entry name" value="Sig_transdc_His_kin-like_C"/>
</dbReference>
<feature type="domain" description="PAS" evidence="7">
    <location>
        <begin position="151"/>
        <end position="202"/>
    </location>
</feature>
<dbReference type="CDD" id="cd00075">
    <property type="entry name" value="HATPase"/>
    <property type="match status" value="1"/>
</dbReference>
<dbReference type="Proteomes" id="UP000576082">
    <property type="component" value="Unassembled WGS sequence"/>
</dbReference>
<dbReference type="PROSITE" id="PS50112">
    <property type="entry name" value="PAS"/>
    <property type="match status" value="2"/>
</dbReference>
<evidence type="ECO:0000259" key="7">
    <source>
        <dbReference type="PROSITE" id="PS50112"/>
    </source>
</evidence>
<dbReference type="EMBL" id="JABANE010000008">
    <property type="protein sequence ID" value="NME67228.1"/>
    <property type="molecule type" value="Genomic_DNA"/>
</dbReference>
<evidence type="ECO:0000313" key="10">
    <source>
        <dbReference type="Proteomes" id="UP000576082"/>
    </source>
</evidence>
<dbReference type="PANTHER" id="PTHR43304">
    <property type="entry name" value="PHYTOCHROME-LIKE PROTEIN CPH1"/>
    <property type="match status" value="1"/>
</dbReference>
<protein>
    <recommendedName>
        <fullName evidence="2">histidine kinase</fullName>
        <ecNumber evidence="2">2.7.13.3</ecNumber>
    </recommendedName>
</protein>
<dbReference type="InterPro" id="IPR003594">
    <property type="entry name" value="HATPase_dom"/>
</dbReference>
<feature type="domain" description="PAS" evidence="7">
    <location>
        <begin position="257"/>
        <end position="295"/>
    </location>
</feature>
<feature type="domain" description="PAC" evidence="8">
    <location>
        <begin position="322"/>
        <end position="374"/>
    </location>
</feature>
<dbReference type="InterPro" id="IPR035965">
    <property type="entry name" value="PAS-like_dom_sf"/>
</dbReference>
<keyword evidence="5 9" id="KW-0418">Kinase</keyword>
<dbReference type="CDD" id="cd00082">
    <property type="entry name" value="HisKA"/>
    <property type="match status" value="1"/>
</dbReference>
<dbReference type="EC" id="2.7.13.3" evidence="2"/>
<organism evidence="9 10">
    <name type="scientific">Flammeovirga aprica JL-4</name>
    <dbReference type="NCBI Taxonomy" id="694437"/>
    <lineage>
        <taxon>Bacteria</taxon>
        <taxon>Pseudomonadati</taxon>
        <taxon>Bacteroidota</taxon>
        <taxon>Cytophagia</taxon>
        <taxon>Cytophagales</taxon>
        <taxon>Flammeovirgaceae</taxon>
        <taxon>Flammeovirga</taxon>
    </lineage>
</organism>
<feature type="domain" description="Histidine kinase" evidence="6">
    <location>
        <begin position="392"/>
        <end position="602"/>
    </location>
</feature>
<dbReference type="InterPro" id="IPR001610">
    <property type="entry name" value="PAC"/>
</dbReference>
<dbReference type="Pfam" id="PF13426">
    <property type="entry name" value="PAS_9"/>
    <property type="match status" value="1"/>
</dbReference>
<evidence type="ECO:0000313" key="9">
    <source>
        <dbReference type="EMBL" id="NME67228.1"/>
    </source>
</evidence>